<feature type="region of interest" description="Disordered" evidence="2">
    <location>
        <begin position="72"/>
        <end position="91"/>
    </location>
</feature>
<evidence type="ECO:0000256" key="2">
    <source>
        <dbReference type="SAM" id="MobiDB-lite"/>
    </source>
</evidence>
<sequence>MCLAAPSRVIEVGDGTAVTECFGQTRTVSLLLLTEKVKVGDYLLIQAGGFAFELIESERAEESLALMQEMMTQGDDARQWGPSGPSRGEAA</sequence>
<reference evidence="3" key="1">
    <citation type="submission" date="2016-10" db="EMBL/GenBank/DDBJ databases">
        <title>Sequence of Gallionella enrichment culture.</title>
        <authorList>
            <person name="Poehlein A."/>
            <person name="Muehling M."/>
            <person name="Daniel R."/>
        </authorList>
    </citation>
    <scope>NUCLEOTIDE SEQUENCE</scope>
</reference>
<dbReference type="InterPro" id="IPR001109">
    <property type="entry name" value="Hydrogenase_HupF/HypC"/>
</dbReference>
<dbReference type="Pfam" id="PF01455">
    <property type="entry name" value="HupF_HypC"/>
    <property type="match status" value="1"/>
</dbReference>
<protein>
    <submittedName>
        <fullName evidence="3">HupF/HypC family protein</fullName>
    </submittedName>
</protein>
<dbReference type="GO" id="GO:0005506">
    <property type="term" value="F:iron ion binding"/>
    <property type="evidence" value="ECO:0007669"/>
    <property type="project" value="TreeGrafter"/>
</dbReference>
<dbReference type="PRINTS" id="PR00445">
    <property type="entry name" value="HUPFHYPC"/>
</dbReference>
<dbReference type="SUPFAM" id="SSF159127">
    <property type="entry name" value="HupF/HypC-like"/>
    <property type="match status" value="1"/>
</dbReference>
<dbReference type="GO" id="GO:1902670">
    <property type="term" value="F:carbon dioxide binding"/>
    <property type="evidence" value="ECO:0007669"/>
    <property type="project" value="TreeGrafter"/>
</dbReference>
<comment type="caution">
    <text evidence="3">The sequence shown here is derived from an EMBL/GenBank/DDBJ whole genome shotgun (WGS) entry which is preliminary data.</text>
</comment>
<dbReference type="Gene3D" id="2.30.30.140">
    <property type="match status" value="1"/>
</dbReference>
<gene>
    <name evidence="3" type="ORF">GALL_529580</name>
</gene>
<dbReference type="PANTHER" id="PTHR35177">
    <property type="entry name" value="HYDROGENASE MATURATION FACTOR HYBG"/>
    <property type="match status" value="1"/>
</dbReference>
<dbReference type="NCBIfam" id="TIGR00074">
    <property type="entry name" value="hypC_hupF"/>
    <property type="match status" value="1"/>
</dbReference>
<dbReference type="EMBL" id="MLJW01007295">
    <property type="protein sequence ID" value="OIQ65480.1"/>
    <property type="molecule type" value="Genomic_DNA"/>
</dbReference>
<evidence type="ECO:0000313" key="3">
    <source>
        <dbReference type="EMBL" id="OIQ65480.1"/>
    </source>
</evidence>
<accession>A0A1J5P454</accession>
<name>A0A1J5P454_9ZZZZ</name>
<proteinExistence type="inferred from homology"/>
<organism evidence="3">
    <name type="scientific">mine drainage metagenome</name>
    <dbReference type="NCBI Taxonomy" id="410659"/>
    <lineage>
        <taxon>unclassified sequences</taxon>
        <taxon>metagenomes</taxon>
        <taxon>ecological metagenomes</taxon>
    </lineage>
</organism>
<evidence type="ECO:0000256" key="1">
    <source>
        <dbReference type="ARBA" id="ARBA00006018"/>
    </source>
</evidence>
<dbReference type="PANTHER" id="PTHR35177:SF2">
    <property type="entry name" value="HYDROGENASE MATURATION FACTOR HYBG"/>
    <property type="match status" value="1"/>
</dbReference>
<comment type="similarity">
    <text evidence="1">Belongs to the HupF/HypC family.</text>
</comment>
<dbReference type="GO" id="GO:0051604">
    <property type="term" value="P:protein maturation"/>
    <property type="evidence" value="ECO:0007669"/>
    <property type="project" value="TreeGrafter"/>
</dbReference>
<dbReference type="AlphaFoldDB" id="A0A1J5P454"/>